<feature type="transmembrane region" description="Helical" evidence="1">
    <location>
        <begin position="371"/>
        <end position="388"/>
    </location>
</feature>
<name>A0ABP7XN57_9ACTN</name>
<feature type="transmembrane region" description="Helical" evidence="1">
    <location>
        <begin position="167"/>
        <end position="185"/>
    </location>
</feature>
<comment type="caution">
    <text evidence="2">The sequence shown here is derived from an EMBL/GenBank/DDBJ whole genome shotgun (WGS) entry which is preliminary data.</text>
</comment>
<keyword evidence="1" id="KW-0812">Transmembrane</keyword>
<feature type="transmembrane region" description="Helical" evidence="1">
    <location>
        <begin position="245"/>
        <end position="267"/>
    </location>
</feature>
<organism evidence="2 3">
    <name type="scientific">Nocardioides fonticola</name>
    <dbReference type="NCBI Taxonomy" id="450363"/>
    <lineage>
        <taxon>Bacteria</taxon>
        <taxon>Bacillati</taxon>
        <taxon>Actinomycetota</taxon>
        <taxon>Actinomycetes</taxon>
        <taxon>Propionibacteriales</taxon>
        <taxon>Nocardioidaceae</taxon>
        <taxon>Nocardioides</taxon>
    </lineage>
</organism>
<reference evidence="3" key="1">
    <citation type="journal article" date="2019" name="Int. J. Syst. Evol. Microbiol.">
        <title>The Global Catalogue of Microorganisms (GCM) 10K type strain sequencing project: providing services to taxonomists for standard genome sequencing and annotation.</title>
        <authorList>
            <consortium name="The Broad Institute Genomics Platform"/>
            <consortium name="The Broad Institute Genome Sequencing Center for Infectious Disease"/>
            <person name="Wu L."/>
            <person name="Ma J."/>
        </authorList>
    </citation>
    <scope>NUCLEOTIDE SEQUENCE [LARGE SCALE GENOMIC DNA]</scope>
    <source>
        <strain evidence="3">JCM 16703</strain>
    </source>
</reference>
<evidence type="ECO:0000256" key="1">
    <source>
        <dbReference type="SAM" id="Phobius"/>
    </source>
</evidence>
<feature type="transmembrane region" description="Helical" evidence="1">
    <location>
        <begin position="288"/>
        <end position="308"/>
    </location>
</feature>
<keyword evidence="1" id="KW-1133">Transmembrane helix</keyword>
<proteinExistence type="predicted"/>
<feature type="transmembrane region" description="Helical" evidence="1">
    <location>
        <begin position="140"/>
        <end position="161"/>
    </location>
</feature>
<keyword evidence="3" id="KW-1185">Reference proteome</keyword>
<protein>
    <recommendedName>
        <fullName evidence="4">Glycosyltransferase RgtA/B/C/D-like domain-containing protein</fullName>
    </recommendedName>
</protein>
<sequence length="561" mass="58578">MTEVMPQPIRRRDREAQAVQAVGRRPSDIERRPWESAAVFALFALAYTAIGGWLVVQRHVVGFEALDRLNRTLMVWHNDPPKLAAVGFDHAPLSTLLLAPLTVVPALARSLWVVPLASALFAAGTMTSLNTLLRRALLPAPLRAGVLLALGANPLVVWYAASGAREFVWLSFAVAGIGALVAWYVTADVRFVMIAGLCFAVGTLTGYGTLAFFGIGVALVAGVLGRLGAGSDEVEGTTVGFATPAVYVVALWTAFNLLLLGDPIAWVTGQHQSTGLPAGEILGATLRLVVDGAPLALVVLPALVVVGVARRNALALGLAGMLAVAIAAPAVAAWLHLTDEPLHLRNAVAVLLLAVVGGVWLARALEEQGRLVAGGLVAALLVSIPWTFHTMRTYPYQDLESVAVAAVTDGDQEGATAMSGAAVGIADEQEMAAWIRAHVTRRGSILTDNAQTFGVMLLTGRPDLFDDRVDAGDAAWSAAAHDPAGHVDLLLLSRDTSRDLLSRLYPAAAAGTDPALVPVMTTDRYVLVGVPATYVRPDDAPVLDTTAADAASTASTAGATS</sequence>
<gene>
    <name evidence="2" type="ORF">GCM10022215_28540</name>
</gene>
<feature type="transmembrane region" description="Helical" evidence="1">
    <location>
        <begin position="314"/>
        <end position="335"/>
    </location>
</feature>
<feature type="transmembrane region" description="Helical" evidence="1">
    <location>
        <begin position="192"/>
        <end position="225"/>
    </location>
</feature>
<dbReference type="RefSeq" id="WP_344734123.1">
    <property type="nucleotide sequence ID" value="NZ_BAAAZH010000021.1"/>
</dbReference>
<dbReference type="Proteomes" id="UP001501495">
    <property type="component" value="Unassembled WGS sequence"/>
</dbReference>
<dbReference type="EMBL" id="BAAAZH010000021">
    <property type="protein sequence ID" value="GAA4122594.1"/>
    <property type="molecule type" value="Genomic_DNA"/>
</dbReference>
<evidence type="ECO:0000313" key="3">
    <source>
        <dbReference type="Proteomes" id="UP001501495"/>
    </source>
</evidence>
<evidence type="ECO:0008006" key="4">
    <source>
        <dbReference type="Google" id="ProtNLM"/>
    </source>
</evidence>
<accession>A0ABP7XN57</accession>
<feature type="transmembrane region" description="Helical" evidence="1">
    <location>
        <begin position="111"/>
        <end position="133"/>
    </location>
</feature>
<feature type="transmembrane region" description="Helical" evidence="1">
    <location>
        <begin position="347"/>
        <end position="365"/>
    </location>
</feature>
<keyword evidence="1" id="KW-0472">Membrane</keyword>
<evidence type="ECO:0000313" key="2">
    <source>
        <dbReference type="EMBL" id="GAA4122594.1"/>
    </source>
</evidence>
<feature type="transmembrane region" description="Helical" evidence="1">
    <location>
        <begin position="34"/>
        <end position="56"/>
    </location>
</feature>